<reference evidence="8 9" key="1">
    <citation type="journal article" date="2014" name="PLoS Genet.">
        <title>Phylogenetically driven sequencing of extremely halophilic archaea reveals strategies for static and dynamic osmo-response.</title>
        <authorList>
            <person name="Becker E.A."/>
            <person name="Seitzer P.M."/>
            <person name="Tritt A."/>
            <person name="Larsen D."/>
            <person name="Krusor M."/>
            <person name="Yao A.I."/>
            <person name="Wu D."/>
            <person name="Madern D."/>
            <person name="Eisen J.A."/>
            <person name="Darling A.E."/>
            <person name="Facciotti M.T."/>
        </authorList>
    </citation>
    <scope>NUCLEOTIDE SEQUENCE [LARGE SCALE GENOMIC DNA]</scope>
    <source>
        <strain evidence="8 9">DSM 14210</strain>
    </source>
</reference>
<accession>M0DQP8</accession>
<dbReference type="EMBL" id="AOJD01000054">
    <property type="protein sequence ID" value="ELZ36469.1"/>
    <property type="molecule type" value="Genomic_DNA"/>
</dbReference>
<dbReference type="InterPro" id="IPR008969">
    <property type="entry name" value="CarboxyPept-like_regulatory"/>
</dbReference>
<evidence type="ECO:0000256" key="1">
    <source>
        <dbReference type="ARBA" id="ARBA00011073"/>
    </source>
</evidence>
<dbReference type="InterPro" id="IPR018247">
    <property type="entry name" value="EF_Hand_1_Ca_BS"/>
</dbReference>
<dbReference type="GO" id="GO:0030246">
    <property type="term" value="F:carbohydrate binding"/>
    <property type="evidence" value="ECO:0007669"/>
    <property type="project" value="InterPro"/>
</dbReference>
<dbReference type="PROSITE" id="PS51766">
    <property type="entry name" value="DOCKERIN"/>
    <property type="match status" value="1"/>
</dbReference>
<feature type="domain" description="Dockerin" evidence="7">
    <location>
        <begin position="844"/>
        <end position="912"/>
    </location>
</feature>
<dbReference type="InterPro" id="IPR000209">
    <property type="entry name" value="Peptidase_S8/S53_dom"/>
</dbReference>
<evidence type="ECO:0000259" key="7">
    <source>
        <dbReference type="PROSITE" id="PS51766"/>
    </source>
</evidence>
<evidence type="ECO:0000256" key="6">
    <source>
        <dbReference type="SAM" id="MobiDB-lite"/>
    </source>
</evidence>
<dbReference type="Pfam" id="PF13620">
    <property type="entry name" value="CarboxypepD_reg"/>
    <property type="match status" value="1"/>
</dbReference>
<feature type="compositionally biased region" description="Polar residues" evidence="6">
    <location>
        <begin position="51"/>
        <end position="67"/>
    </location>
</feature>
<dbReference type="Gene3D" id="3.40.50.200">
    <property type="entry name" value="Peptidase S8/S53 domain"/>
    <property type="match status" value="1"/>
</dbReference>
<evidence type="ECO:0000256" key="3">
    <source>
        <dbReference type="ARBA" id="ARBA00022801"/>
    </source>
</evidence>
<dbReference type="Pfam" id="PF07705">
    <property type="entry name" value="CARDB"/>
    <property type="match status" value="2"/>
</dbReference>
<dbReference type="InterPro" id="IPR016134">
    <property type="entry name" value="Dockerin_dom"/>
</dbReference>
<keyword evidence="2 5" id="KW-0645">Protease</keyword>
<dbReference type="SUPFAM" id="SSF49384">
    <property type="entry name" value="Carbohydrate-binding domain"/>
    <property type="match status" value="1"/>
</dbReference>
<dbReference type="GO" id="GO:0000272">
    <property type="term" value="P:polysaccharide catabolic process"/>
    <property type="evidence" value="ECO:0007669"/>
    <property type="project" value="InterPro"/>
</dbReference>
<dbReference type="GO" id="GO:0004553">
    <property type="term" value="F:hydrolase activity, hydrolyzing O-glycosyl compounds"/>
    <property type="evidence" value="ECO:0007669"/>
    <property type="project" value="InterPro"/>
</dbReference>
<dbReference type="InterPro" id="IPR011635">
    <property type="entry name" value="CARDB"/>
</dbReference>
<dbReference type="Gene3D" id="2.60.40.1120">
    <property type="entry name" value="Carboxypeptidase-like, regulatory domain"/>
    <property type="match status" value="1"/>
</dbReference>
<dbReference type="SUPFAM" id="SSF49464">
    <property type="entry name" value="Carboxypeptidase regulatory domain-like"/>
    <property type="match status" value="1"/>
</dbReference>
<dbReference type="InterPro" id="IPR036852">
    <property type="entry name" value="Peptidase_S8/S53_dom_sf"/>
</dbReference>
<feature type="active site" description="Charge relay system" evidence="5">
    <location>
        <position position="469"/>
    </location>
</feature>
<gene>
    <name evidence="8" type="ORF">C472_10769</name>
</gene>
<proteinExistence type="inferred from homology"/>
<dbReference type="PRINTS" id="PR00723">
    <property type="entry name" value="SUBTILISIN"/>
</dbReference>
<sequence length="1451" mass="147560">MVHRKKLFATLFAAVMVASMFAPTAGAAAAMDATGGDAVDAGVADVDSDVQPQTTDQTNETESASTGDETRVVEAVPDAETTGTVSDALDDASGETTLIVTVDRTVDVPRLAAMDDASALDELRADAEATQAPVIDALEAGFDAEIRNTFWAGNVISVDVDLDENDVEEIASIDGVSSVSPNVQYERPDPPATGSDAGVTPVNHDGEYTYGLEQINVPELEDEFGVRGEGATVMIGDDGISNPEEGHPDLEFAKEAIAENGTVEEGTLVGGNAGAHGEHTAGTATGAAHPAGDVPRYGVAPEADLLMADVFAGGAFTEDIIASMQWAAENDADAASFSLGLPSETGQSTFSLQYADAIEDVRAAGTAAVVSAGNSGSGDAGGPVSAPATSFSSVAVAASTEAGDIATFSSGAVIDENSIEGDETLPDRFPRRYIQPDVAAPGNEVLSSGPLGGGIGDANATYSYASGTSMAAPHYTGAIALLQSYTDEDLDAAVLESALAETAEKPENDFTELNGRDIRYGTGIIDVYAAAQTLDDRQTIEGTVTDADGDPVVGATVETAAGALTATDENGTYSLPTTTDPAQLTVDAFGYESETLNVSGGETTDVQLDSELVVDLVNGQPTAVEQGGSFDVVVDVANLDRLTVALADDATVDPDDLTLSVGGDEVPIGEPIETDGLTGTVTLTVSVDDDADLESTVALEHTFERLPDGPDDPDDPDAEAAVSFQDGLVFDAGETRSVALSTDADDVAGFQAAIDFDPDMLQVVSVSGGEVGSELITDLDNDNGTLSIANAQANGVDQPTLANVEFTFVGDEGDETDVEVADNGTSVSAADGDLQTVGETVTWSAGIPGDVNDDGAITPFDAVLTQQFIADQDPNGDFYESLADVDDSGSITPSDVILILEQLVGDDESAATVLSNAQGVDAVAEAAADGGVTPADGHEDGEQIVVETGPTEVVDELSPAQFEVESVETPESVTADEPILVEATVTNVGQQSGQTQTITAIQDAATGGNDTFVYFPPSSVTLDPGESTTLQTEFPSIEGLNAALGDVDLGPGDELEGVQQVGESLNPDEGPDPVIDDEGTSPFTVTGEEFTVSDLAAPAEAEPGASIDVNATVTNDGNANGTQAVEFAFAGETVASQNVTLAAGASESVGFENVTLPSEPGEYEHGIFTEDDGQTATIVVGDPADSPAFSVSDLAAPAEAEPGAEIDVNATVTNDGDANGTQAVEFVFNGSVVASQNVTLAAGASESVGFENVTLPSEPGEYEHGIFTEDDGQTATIVVTDPAEAEFAVTAFDVSPSNATLNDSLTLDAEVTNVGDANGTVDNVVEVTGPGFQGAVVLAPTDSNEFTVGPLAPNESATLQLNLGTIQSFDDIDGVSIQPGDEITVTHVAGQDVNPLYDPDPAVDDTASTAVTVVEDDGSESVDASGEPTEPELLQAVADGPASLAAATALA</sequence>
<dbReference type="CDD" id="cd08547">
    <property type="entry name" value="Type_II_cohesin"/>
    <property type="match status" value="1"/>
</dbReference>
<dbReference type="Gene3D" id="2.60.40.680">
    <property type="match status" value="1"/>
</dbReference>
<dbReference type="Gene3D" id="1.10.1330.10">
    <property type="entry name" value="Dockerin domain"/>
    <property type="match status" value="1"/>
</dbReference>
<dbReference type="Gene3D" id="2.60.40.10">
    <property type="entry name" value="Immunoglobulins"/>
    <property type="match status" value="2"/>
</dbReference>
<dbReference type="Proteomes" id="UP000011523">
    <property type="component" value="Unassembled WGS sequence"/>
</dbReference>
<dbReference type="PROSITE" id="PS51892">
    <property type="entry name" value="SUBTILASE"/>
    <property type="match status" value="1"/>
</dbReference>
<dbReference type="PANTHER" id="PTHR43806:SF11">
    <property type="entry name" value="CEREVISIN-RELATED"/>
    <property type="match status" value="1"/>
</dbReference>
<dbReference type="InterPro" id="IPR050131">
    <property type="entry name" value="Peptidase_S8_subtilisin-like"/>
</dbReference>
<feature type="compositionally biased region" description="Low complexity" evidence="6">
    <location>
        <begin position="280"/>
        <end position="291"/>
    </location>
</feature>
<dbReference type="Pfam" id="PF00082">
    <property type="entry name" value="Peptidase_S8"/>
    <property type="match status" value="1"/>
</dbReference>
<dbReference type="PROSITE" id="PS00018">
    <property type="entry name" value="EF_HAND_1"/>
    <property type="match status" value="1"/>
</dbReference>
<comment type="similarity">
    <text evidence="1 5">Belongs to the peptidase S8 family.</text>
</comment>
<keyword evidence="3 5" id="KW-0378">Hydrolase</keyword>
<dbReference type="PROSITE" id="PS00138">
    <property type="entry name" value="SUBTILASE_SER"/>
    <property type="match status" value="1"/>
</dbReference>
<keyword evidence="9" id="KW-1185">Reference proteome</keyword>
<dbReference type="InterPro" id="IPR023828">
    <property type="entry name" value="Peptidase_S8_Ser-AS"/>
</dbReference>
<feature type="region of interest" description="Disordered" evidence="6">
    <location>
        <begin position="49"/>
        <end position="69"/>
    </location>
</feature>
<feature type="region of interest" description="Disordered" evidence="6">
    <location>
        <begin position="268"/>
        <end position="291"/>
    </location>
</feature>
<dbReference type="InterPro" id="IPR002105">
    <property type="entry name" value="Dockerin_1_rpt"/>
</dbReference>
<organism evidence="8 9">
    <name type="scientific">Halorubrum tebenquichense DSM 14210</name>
    <dbReference type="NCBI Taxonomy" id="1227485"/>
    <lineage>
        <taxon>Archaea</taxon>
        <taxon>Methanobacteriati</taxon>
        <taxon>Methanobacteriota</taxon>
        <taxon>Stenosarchaea group</taxon>
        <taxon>Halobacteria</taxon>
        <taxon>Halobacteriales</taxon>
        <taxon>Haloferacaceae</taxon>
        <taxon>Halorubrum</taxon>
    </lineage>
</organism>
<dbReference type="InterPro" id="IPR015500">
    <property type="entry name" value="Peptidase_S8_subtilisin-rel"/>
</dbReference>
<evidence type="ECO:0000256" key="5">
    <source>
        <dbReference type="PROSITE-ProRule" id="PRU01240"/>
    </source>
</evidence>
<dbReference type="PATRIC" id="fig|1227485.3.peg.2103"/>
<keyword evidence="4 5" id="KW-0720">Serine protease</keyword>
<dbReference type="PANTHER" id="PTHR43806">
    <property type="entry name" value="PEPTIDASE S8"/>
    <property type="match status" value="1"/>
</dbReference>
<evidence type="ECO:0000256" key="2">
    <source>
        <dbReference type="ARBA" id="ARBA00022670"/>
    </source>
</evidence>
<dbReference type="Pfam" id="PF00404">
    <property type="entry name" value="Dockerin_1"/>
    <property type="match status" value="1"/>
</dbReference>
<dbReference type="InterPro" id="IPR008965">
    <property type="entry name" value="CBM2/CBM3_carb-bd_dom_sf"/>
</dbReference>
<dbReference type="InterPro" id="IPR013783">
    <property type="entry name" value="Ig-like_fold"/>
</dbReference>
<comment type="caution">
    <text evidence="8">The sequence shown here is derived from an EMBL/GenBank/DDBJ whole genome shotgun (WGS) entry which is preliminary data.</text>
</comment>
<evidence type="ECO:0000313" key="9">
    <source>
        <dbReference type="Proteomes" id="UP000011523"/>
    </source>
</evidence>
<dbReference type="OrthoDB" id="325633at2157"/>
<name>M0DQP8_9EURY</name>
<dbReference type="SUPFAM" id="SSF63446">
    <property type="entry name" value="Type I dockerin domain"/>
    <property type="match status" value="1"/>
</dbReference>
<protein>
    <submittedName>
        <fullName evidence="8">Subtilisin-like serine protease</fullName>
    </submittedName>
</protein>
<evidence type="ECO:0000256" key="4">
    <source>
        <dbReference type="ARBA" id="ARBA00022825"/>
    </source>
</evidence>
<dbReference type="InterPro" id="IPR036439">
    <property type="entry name" value="Dockerin_dom_sf"/>
</dbReference>
<evidence type="ECO:0000313" key="8">
    <source>
        <dbReference type="EMBL" id="ELZ36469.1"/>
    </source>
</evidence>
<dbReference type="CDD" id="cd14256">
    <property type="entry name" value="Dockerin_I"/>
    <property type="match status" value="1"/>
</dbReference>
<feature type="active site" description="Charge relay system" evidence="5">
    <location>
        <position position="276"/>
    </location>
</feature>
<feature type="active site" description="Charge relay system" evidence="5">
    <location>
        <position position="237"/>
    </location>
</feature>
<dbReference type="GO" id="GO:0004252">
    <property type="term" value="F:serine-type endopeptidase activity"/>
    <property type="evidence" value="ECO:0007669"/>
    <property type="project" value="UniProtKB-UniRule"/>
</dbReference>
<dbReference type="SUPFAM" id="SSF52743">
    <property type="entry name" value="Subtilisin-like"/>
    <property type="match status" value="1"/>
</dbReference>
<dbReference type="GO" id="GO:0006508">
    <property type="term" value="P:proteolysis"/>
    <property type="evidence" value="ECO:0007669"/>
    <property type="project" value="UniProtKB-KW"/>
</dbReference>